<keyword evidence="10" id="KW-0282">Flagellum</keyword>
<dbReference type="PANTHER" id="PTHR30033:SF1">
    <property type="entry name" value="FLAGELLAR HOOK-ASSOCIATED PROTEIN 1"/>
    <property type="match status" value="1"/>
</dbReference>
<dbReference type="EMBL" id="JAKGUD010000001">
    <property type="protein sequence ID" value="MCF4141517.1"/>
    <property type="molecule type" value="Genomic_DNA"/>
</dbReference>
<evidence type="ECO:0000259" key="9">
    <source>
        <dbReference type="Pfam" id="PF22638"/>
    </source>
</evidence>
<dbReference type="SUPFAM" id="SSF64518">
    <property type="entry name" value="Phase 1 flagellin"/>
    <property type="match status" value="1"/>
</dbReference>
<evidence type="ECO:0000256" key="1">
    <source>
        <dbReference type="ARBA" id="ARBA00004365"/>
    </source>
</evidence>
<accession>A0ABS9EJY0</accession>
<keyword evidence="5" id="KW-0964">Secreted</keyword>
<feature type="domain" description="Flagellar hook-associated protein FlgK helical" evidence="9">
    <location>
        <begin position="633"/>
        <end position="707"/>
    </location>
</feature>
<dbReference type="NCBIfam" id="TIGR02492">
    <property type="entry name" value="flgK_ends"/>
    <property type="match status" value="1"/>
</dbReference>
<evidence type="ECO:0000313" key="11">
    <source>
        <dbReference type="Proteomes" id="UP001200430"/>
    </source>
</evidence>
<protein>
    <recommendedName>
        <fullName evidence="4">Flagellar hook-associated protein 1</fullName>
    </recommendedName>
</protein>
<evidence type="ECO:0000256" key="7">
    <source>
        <dbReference type="SAM" id="MobiDB-lite"/>
    </source>
</evidence>
<evidence type="ECO:0000256" key="3">
    <source>
        <dbReference type="ARBA" id="ARBA00009677"/>
    </source>
</evidence>
<evidence type="ECO:0000256" key="4">
    <source>
        <dbReference type="ARBA" id="ARBA00016244"/>
    </source>
</evidence>
<dbReference type="PANTHER" id="PTHR30033">
    <property type="entry name" value="FLAGELLAR HOOK-ASSOCIATED PROTEIN 1"/>
    <property type="match status" value="1"/>
</dbReference>
<feature type="domain" description="Flagellar basal-body/hook protein C-terminal" evidence="8">
    <location>
        <begin position="811"/>
        <end position="849"/>
    </location>
</feature>
<dbReference type="InterPro" id="IPR002371">
    <property type="entry name" value="FlgK"/>
</dbReference>
<feature type="domain" description="Flagellar hook-associated protein FlgK helical" evidence="9">
    <location>
        <begin position="103"/>
        <end position="284"/>
    </location>
</feature>
<evidence type="ECO:0000313" key="10">
    <source>
        <dbReference type="EMBL" id="MCF4141517.1"/>
    </source>
</evidence>
<dbReference type="RefSeq" id="WP_236097962.1">
    <property type="nucleotide sequence ID" value="NZ_JAKGUD010000001.1"/>
</dbReference>
<comment type="subcellular location">
    <subcellularLocation>
        <location evidence="1">Bacterial flagellum</location>
    </subcellularLocation>
    <subcellularLocation>
        <location evidence="2">Secreted</location>
    </subcellularLocation>
</comment>
<evidence type="ECO:0000256" key="6">
    <source>
        <dbReference type="ARBA" id="ARBA00023143"/>
    </source>
</evidence>
<organism evidence="10 11">
    <name type="scientific">Dethiosulfovibrio marinus</name>
    <dbReference type="NCBI Taxonomy" id="133532"/>
    <lineage>
        <taxon>Bacteria</taxon>
        <taxon>Thermotogati</taxon>
        <taxon>Synergistota</taxon>
        <taxon>Synergistia</taxon>
        <taxon>Synergistales</taxon>
        <taxon>Dethiosulfovibrionaceae</taxon>
        <taxon>Dethiosulfovibrio</taxon>
    </lineage>
</organism>
<sequence>MINSFFGFEMGRRALSYFRQGFETSGHNISNADVEGYSRQRVEASSTDPFTEPGLNRPALPGQVGTGVKVDAIARLRDQFLDLQYREESTVKGYWDIMTQGLDTLETFVNEPNGQSVRVGLDDFWAALQEASKHADSSSARENLISKAGTLGTYLDSLSRNYEEYRTGLNEQVSLAVNEANTYIDQISALNLTIREVEGTGGNPNDLYDRRDLLAEKLCSLIDCEVSAPSDMEDGEYKIYLGGRILVQGDKARHLELKSVPGNSGFYDVQVEDNTFDHVSDTDVLTASIGQKASEAIHSVAVERLASETTWKVGGGTINGAVGRLPVSDPDEAMNIEGTIRLQVGSSGVRATGNQMNNEMGSPALLKFPGGTDRTEYTFRIASQDLNSMPGNPEEMYVTVSWNSATSEWEMSSRCGNSSSGTVSAGGELSLDELQSFLQNDTGVGGRLEVYVESSGSVDRLVIKSGDNHLLSFNDMKGDLLSGTLGLENDAPVVTVEIDNDDTLRSIANKINGAYNNGDDMPDDPSEWLHASVKSDGGGDYYLVLESDVVGESSRINVMGSDAGDSYAARRLGLMGGTAAEYSTETLSTSTDALVMVDDDRYLSSFNEFRQARKISASDGYKASSMEDVASGIVLSLKNTGSSAIRVEHHVSGGEIKALMEVRDDVILQHLESFDAIAYNLINEMNAVHYAGHGSGDYSNVTGTAFFSSTSVVSGASRNLSVNDKLVQASGLFAASADDGNGQSKGEGNGDNAIAMAQLKQAKVMAGDSATFNEYYEDFIARLGVESQRSLSMLSNQTTLVDQISSQRQSVMGVNIDEEMMQIMQFQQSFNAISRYITTLDEMLNKVINGMGRVGL</sequence>
<evidence type="ECO:0000256" key="5">
    <source>
        <dbReference type="ARBA" id="ARBA00022525"/>
    </source>
</evidence>
<dbReference type="InterPro" id="IPR010930">
    <property type="entry name" value="Flg_bb/hook_C_dom"/>
</dbReference>
<keyword evidence="6" id="KW-0975">Bacterial flagellum</keyword>
<comment type="caution">
    <text evidence="10">The sequence shown here is derived from an EMBL/GenBank/DDBJ whole genome shotgun (WGS) entry which is preliminary data.</text>
</comment>
<dbReference type="Pfam" id="PF22638">
    <property type="entry name" value="FlgK_D1"/>
    <property type="match status" value="2"/>
</dbReference>
<dbReference type="InterPro" id="IPR053927">
    <property type="entry name" value="FlgK_helical"/>
</dbReference>
<feature type="region of interest" description="Disordered" evidence="7">
    <location>
        <begin position="43"/>
        <end position="62"/>
    </location>
</feature>
<keyword evidence="10" id="KW-0966">Cell projection</keyword>
<dbReference type="Pfam" id="PF06429">
    <property type="entry name" value="Flg_bbr_C"/>
    <property type="match status" value="1"/>
</dbReference>
<evidence type="ECO:0000259" key="8">
    <source>
        <dbReference type="Pfam" id="PF06429"/>
    </source>
</evidence>
<proteinExistence type="inferred from homology"/>
<keyword evidence="11" id="KW-1185">Reference proteome</keyword>
<keyword evidence="10" id="KW-0969">Cilium</keyword>
<name>A0ABS9EJY0_9BACT</name>
<dbReference type="Proteomes" id="UP001200430">
    <property type="component" value="Unassembled WGS sequence"/>
</dbReference>
<reference evidence="10 11" key="1">
    <citation type="submission" date="2022-01" db="EMBL/GenBank/DDBJ databases">
        <title>Dethiosulfovibrio faecalis sp. nov., a novel proteolytic, non-sulfur-reducing bacterium isolated from a marine aquaculture solid waste bioreactor.</title>
        <authorList>
            <person name="Grabowski S."/>
            <person name="Apolinario E."/>
            <person name="Schneider N."/>
            <person name="Marshall C.W."/>
            <person name="Sowers K.R."/>
        </authorList>
    </citation>
    <scope>NUCLEOTIDE SEQUENCE [LARGE SCALE GENOMIC DNA]</scope>
    <source>
        <strain evidence="10 11">DSM 12537</strain>
    </source>
</reference>
<evidence type="ECO:0000256" key="2">
    <source>
        <dbReference type="ARBA" id="ARBA00004613"/>
    </source>
</evidence>
<gene>
    <name evidence="10" type="primary">flgK</name>
    <name evidence="10" type="ORF">L2W38_01625</name>
</gene>
<comment type="similarity">
    <text evidence="3">Belongs to the flagella basal body rod proteins family.</text>
</comment>